<evidence type="ECO:0008006" key="3">
    <source>
        <dbReference type="Google" id="ProtNLM"/>
    </source>
</evidence>
<protein>
    <recommendedName>
        <fullName evidence="3">Orn/DAP/Arg decarboxylase 2 N-terminal domain-containing protein</fullName>
    </recommendedName>
</protein>
<dbReference type="Proteomes" id="UP000078396">
    <property type="component" value="Unassembled WGS sequence"/>
</dbReference>
<dbReference type="Gene3D" id="3.20.20.10">
    <property type="entry name" value="Alanine racemase"/>
    <property type="match status" value="1"/>
</dbReference>
<sequence length="223" mass="23302">MTILDVPAASHRLSASVHAVRRILPMAGCAVPAAALRNPAVAAWVRAHGLAVTACGDEELDLVEVSGVQPIHVVVRCSPVTQTIRRAAALGAVRFVVSTERHVDVLSACEGLTRQVLLDEQGPAVLGERRLDVVGMHCDVDDSRGVVEWGLAAERLLSRMALMKTCGSQLTRISLAGGSADTWLAGGATELKAIASAVDDALDAGCARWRLPRPAVTLAPLGA</sequence>
<dbReference type="AlphaFoldDB" id="A0A178LXZ5"/>
<dbReference type="STRING" id="912594.AWC12_28880"/>
<accession>A0A178LXZ5</accession>
<reference evidence="1 2" key="1">
    <citation type="submission" date="2016-04" db="EMBL/GenBank/DDBJ databases">
        <title>Draft Genome Sequences of Staphylococcus capitis Strain H36, S. capitis Strain H65, S. cohnii Strain H62, S. hominis Strain H69, Mycobacterium iranicum Strain H39, Plantibacter sp. Strain H53, Pseudomonas oryzihabitans Strain H72, and Microbacterium sp. Strain H83, isolated from residential settings.</title>
        <authorList>
            <person name="Lymperopoulou D."/>
            <person name="Adams R.I."/>
            <person name="Lindow S."/>
            <person name="Coil D.A."/>
            <person name="Jospin G."/>
            <person name="Eisen J.A."/>
        </authorList>
    </citation>
    <scope>NUCLEOTIDE SEQUENCE [LARGE SCALE GENOMIC DNA]</scope>
    <source>
        <strain evidence="1 2">H39</strain>
    </source>
</reference>
<dbReference type="InterPro" id="IPR029066">
    <property type="entry name" value="PLP-binding_barrel"/>
</dbReference>
<comment type="caution">
    <text evidence="1">The sequence shown here is derived from an EMBL/GenBank/DDBJ whole genome shotgun (WGS) entry which is preliminary data.</text>
</comment>
<dbReference type="EMBL" id="LWCS01000017">
    <property type="protein sequence ID" value="OAN39436.1"/>
    <property type="molecule type" value="Genomic_DNA"/>
</dbReference>
<evidence type="ECO:0000313" key="1">
    <source>
        <dbReference type="EMBL" id="OAN39436.1"/>
    </source>
</evidence>
<name>A0A178LXZ5_MYCIR</name>
<proteinExistence type="predicted"/>
<dbReference type="OrthoDB" id="4439908at2"/>
<dbReference type="RefSeq" id="WP_064281141.1">
    <property type="nucleotide sequence ID" value="NZ_LWCS01000017.1"/>
</dbReference>
<organism evidence="1 2">
    <name type="scientific">Mycolicibacterium iranicum</name>
    <name type="common">Mycobacterium iranicum</name>
    <dbReference type="NCBI Taxonomy" id="912594"/>
    <lineage>
        <taxon>Bacteria</taxon>
        <taxon>Bacillati</taxon>
        <taxon>Actinomycetota</taxon>
        <taxon>Actinomycetes</taxon>
        <taxon>Mycobacteriales</taxon>
        <taxon>Mycobacteriaceae</taxon>
        <taxon>Mycolicibacterium</taxon>
    </lineage>
</organism>
<gene>
    <name evidence="1" type="ORF">A4X20_17285</name>
</gene>
<evidence type="ECO:0000313" key="2">
    <source>
        <dbReference type="Proteomes" id="UP000078396"/>
    </source>
</evidence>
<dbReference type="SUPFAM" id="SSF51419">
    <property type="entry name" value="PLP-binding barrel"/>
    <property type="match status" value="1"/>
</dbReference>